<evidence type="ECO:0000256" key="3">
    <source>
        <dbReference type="ARBA" id="ARBA00022448"/>
    </source>
</evidence>
<dbReference type="Pfam" id="PF03448">
    <property type="entry name" value="MgtE_N"/>
    <property type="match status" value="1"/>
</dbReference>
<dbReference type="SUPFAM" id="SSF54631">
    <property type="entry name" value="CBS-domain pair"/>
    <property type="match status" value="1"/>
</dbReference>
<feature type="transmembrane region" description="Helical" evidence="9">
    <location>
        <begin position="288"/>
        <end position="312"/>
    </location>
</feature>
<keyword evidence="9" id="KW-1003">Cell membrane</keyword>
<evidence type="ECO:0000313" key="11">
    <source>
        <dbReference type="EMBL" id="GMG86162.1"/>
    </source>
</evidence>
<dbReference type="Gene3D" id="1.10.357.20">
    <property type="entry name" value="SLC41 divalent cation transporters, integral membrane domain"/>
    <property type="match status" value="1"/>
</dbReference>
<feature type="transmembrane region" description="Helical" evidence="9">
    <location>
        <begin position="259"/>
        <end position="276"/>
    </location>
</feature>
<keyword evidence="4 9" id="KW-0812">Transmembrane</keyword>
<dbReference type="Pfam" id="PF00571">
    <property type="entry name" value="CBS"/>
    <property type="match status" value="1"/>
</dbReference>
<sequence length="422" mass="45647">MAPPDNHPASIANQLESLPLKARRALWAELPNDSRGEVLAYLHDDVLQTLLQEMPVEEIAEAAEQMEAAEVADVVAMLSEEAAQEVIDSLSTEDRAQVEMALQFDDEQAGRLLDHEGISVGRKRTAGQVLRHIRARRLPNYTDKIYIVGARKQYLGAVALADILEAEDDVPVGELPMIDNLDQVGPEMPLADMAALFRQKHYVELPVIGPEGIWLGRITLDDAMGVIQDEADHNLLGMAGLDEEQDLFAPVLTSARNRAVWLGVNLLTALLASWVIGNFEDVLGKIVALAVLMPIVASMGGIAGSQTLTLVIRGLALDQVRSDNWRALLRKEIGVAMLNGVVWALAVGLIAWLWFSNPIIAMVIGTAIMINQMVAVLAGLAIPMVLERFGMDPALAGSVILTTVTDVVGFLSFLGLGSLLLL</sequence>
<gene>
    <name evidence="11" type="primary">mgtE_1</name>
    <name evidence="11" type="ORF">MNKW57_04830</name>
</gene>
<feature type="transmembrane region" description="Helical" evidence="9">
    <location>
        <begin position="394"/>
        <end position="421"/>
    </location>
</feature>
<dbReference type="SMART" id="SM00924">
    <property type="entry name" value="MgtE_N"/>
    <property type="match status" value="1"/>
</dbReference>
<dbReference type="InterPro" id="IPR000644">
    <property type="entry name" value="CBS_dom"/>
</dbReference>
<dbReference type="EMBL" id="BSYJ01000001">
    <property type="protein sequence ID" value="GMG86162.1"/>
    <property type="molecule type" value="Genomic_DNA"/>
</dbReference>
<comment type="caution">
    <text evidence="11">The sequence shown here is derived from an EMBL/GenBank/DDBJ whole genome shotgun (WGS) entry which is preliminary data.</text>
</comment>
<name>A0ABQ6LVP0_9GAMM</name>
<dbReference type="SUPFAM" id="SSF161093">
    <property type="entry name" value="MgtE membrane domain-like"/>
    <property type="match status" value="1"/>
</dbReference>
<dbReference type="Gene3D" id="1.25.60.10">
    <property type="entry name" value="MgtE N-terminal domain-like"/>
    <property type="match status" value="1"/>
</dbReference>
<dbReference type="SUPFAM" id="SSF158791">
    <property type="entry name" value="MgtE N-terminal domain-like"/>
    <property type="match status" value="1"/>
</dbReference>
<dbReference type="Gene3D" id="3.10.580.10">
    <property type="entry name" value="CBS-domain"/>
    <property type="match status" value="1"/>
</dbReference>
<protein>
    <recommendedName>
        <fullName evidence="9">Magnesium transporter MgtE</fullName>
    </recommendedName>
</protein>
<dbReference type="InterPro" id="IPR036739">
    <property type="entry name" value="SLC41_membr_dom_sf"/>
</dbReference>
<dbReference type="Proteomes" id="UP001224392">
    <property type="component" value="Unassembled WGS sequence"/>
</dbReference>
<keyword evidence="8" id="KW-0129">CBS domain</keyword>
<keyword evidence="9" id="KW-0479">Metal-binding</keyword>
<reference evidence="11 12" key="1">
    <citation type="submission" date="2023-04" db="EMBL/GenBank/DDBJ databases">
        <title>Marinobulbifer ophiurae gen. nov., sp. Nov., isolate from tissue of brittle star Ophioplocus japonicus.</title>
        <authorList>
            <person name="Kawano K."/>
            <person name="Sawayama S."/>
            <person name="Nakagawa S."/>
        </authorList>
    </citation>
    <scope>NUCLEOTIDE SEQUENCE [LARGE SCALE GENOMIC DNA]</scope>
    <source>
        <strain evidence="11 12">NKW57</strain>
    </source>
</reference>
<dbReference type="NCBIfam" id="TIGR00400">
    <property type="entry name" value="mgtE"/>
    <property type="match status" value="1"/>
</dbReference>
<comment type="similarity">
    <text evidence="2 9">Belongs to the SLC41A transporter family.</text>
</comment>
<evidence type="ECO:0000313" key="12">
    <source>
        <dbReference type="Proteomes" id="UP001224392"/>
    </source>
</evidence>
<comment type="subcellular location">
    <subcellularLocation>
        <location evidence="9">Cell membrane</location>
        <topology evidence="9">Multi-pass membrane protein</topology>
    </subcellularLocation>
    <subcellularLocation>
        <location evidence="1">Membrane</location>
        <topology evidence="1">Multi-pass membrane protein</topology>
    </subcellularLocation>
</comment>
<dbReference type="PROSITE" id="PS51371">
    <property type="entry name" value="CBS"/>
    <property type="match status" value="1"/>
</dbReference>
<feature type="transmembrane region" description="Helical" evidence="9">
    <location>
        <begin position="359"/>
        <end position="382"/>
    </location>
</feature>
<dbReference type="InterPro" id="IPR038076">
    <property type="entry name" value="MgtE_N_sf"/>
</dbReference>
<comment type="subunit">
    <text evidence="9">Homodimer.</text>
</comment>
<evidence type="ECO:0000259" key="10">
    <source>
        <dbReference type="PROSITE" id="PS51371"/>
    </source>
</evidence>
<dbReference type="PANTHER" id="PTHR41394:SF5">
    <property type="entry name" value="SLC41A_MGTE INTEGRAL MEMBRANE DOMAIN-CONTAINING PROTEIN"/>
    <property type="match status" value="1"/>
</dbReference>
<feature type="domain" description="CBS" evidence="10">
    <location>
        <begin position="177"/>
        <end position="235"/>
    </location>
</feature>
<accession>A0ABQ6LVP0</accession>
<evidence type="ECO:0000256" key="2">
    <source>
        <dbReference type="ARBA" id="ARBA00009749"/>
    </source>
</evidence>
<organism evidence="11 12">
    <name type="scientific">Biformimicrobium ophioploci</name>
    <dbReference type="NCBI Taxonomy" id="3036711"/>
    <lineage>
        <taxon>Bacteria</taxon>
        <taxon>Pseudomonadati</taxon>
        <taxon>Pseudomonadota</taxon>
        <taxon>Gammaproteobacteria</taxon>
        <taxon>Cellvibrionales</taxon>
        <taxon>Microbulbiferaceae</taxon>
        <taxon>Biformimicrobium</taxon>
    </lineage>
</organism>
<dbReference type="InterPro" id="IPR006668">
    <property type="entry name" value="Mg_transptr_MgtE_intracell_dom"/>
</dbReference>
<keyword evidence="5 9" id="KW-0460">Magnesium</keyword>
<keyword evidence="3 9" id="KW-0813">Transport</keyword>
<evidence type="ECO:0000256" key="8">
    <source>
        <dbReference type="PROSITE-ProRule" id="PRU00703"/>
    </source>
</evidence>
<comment type="function">
    <text evidence="9">Acts as a magnesium transporter.</text>
</comment>
<keyword evidence="7 9" id="KW-0472">Membrane</keyword>
<dbReference type="PANTHER" id="PTHR41394">
    <property type="entry name" value="MAGNESIUM TRANSPORTER MGTE"/>
    <property type="match status" value="1"/>
</dbReference>
<proteinExistence type="inferred from homology"/>
<keyword evidence="6 9" id="KW-1133">Transmembrane helix</keyword>
<evidence type="ECO:0000256" key="5">
    <source>
        <dbReference type="ARBA" id="ARBA00022842"/>
    </source>
</evidence>
<evidence type="ECO:0000256" key="1">
    <source>
        <dbReference type="ARBA" id="ARBA00004141"/>
    </source>
</evidence>
<feature type="transmembrane region" description="Helical" evidence="9">
    <location>
        <begin position="333"/>
        <end position="353"/>
    </location>
</feature>
<dbReference type="InterPro" id="IPR046342">
    <property type="entry name" value="CBS_dom_sf"/>
</dbReference>
<evidence type="ECO:0000256" key="9">
    <source>
        <dbReference type="RuleBase" id="RU362011"/>
    </source>
</evidence>
<keyword evidence="12" id="KW-1185">Reference proteome</keyword>
<dbReference type="InterPro" id="IPR006669">
    <property type="entry name" value="MgtE_transporter"/>
</dbReference>
<dbReference type="InterPro" id="IPR006667">
    <property type="entry name" value="SLC41_membr_dom"/>
</dbReference>
<dbReference type="Pfam" id="PF01769">
    <property type="entry name" value="MgtE"/>
    <property type="match status" value="1"/>
</dbReference>
<evidence type="ECO:0000256" key="4">
    <source>
        <dbReference type="ARBA" id="ARBA00022692"/>
    </source>
</evidence>
<evidence type="ECO:0000256" key="6">
    <source>
        <dbReference type="ARBA" id="ARBA00022989"/>
    </source>
</evidence>
<evidence type="ECO:0000256" key="7">
    <source>
        <dbReference type="ARBA" id="ARBA00023136"/>
    </source>
</evidence>